<feature type="compositionally biased region" description="Polar residues" evidence="1">
    <location>
        <begin position="327"/>
        <end position="343"/>
    </location>
</feature>
<accession>A0A139HGJ2</accession>
<dbReference type="OrthoDB" id="5431149at2759"/>
<dbReference type="Proteomes" id="UP000070133">
    <property type="component" value="Unassembled WGS sequence"/>
</dbReference>
<feature type="region of interest" description="Disordered" evidence="1">
    <location>
        <begin position="192"/>
        <end position="264"/>
    </location>
</feature>
<keyword evidence="2" id="KW-1133">Transmembrane helix</keyword>
<feature type="compositionally biased region" description="Low complexity" evidence="1">
    <location>
        <begin position="202"/>
        <end position="223"/>
    </location>
</feature>
<keyword evidence="2" id="KW-0472">Membrane</keyword>
<reference evidence="3 4" key="1">
    <citation type="submission" date="2015-07" db="EMBL/GenBank/DDBJ databases">
        <title>Comparative genomics of the Sigatoka disease complex on banana suggests a link between parallel evolutionary changes in Pseudocercospora fijiensis and Pseudocercospora eumusae and increased virulence on the banana host.</title>
        <authorList>
            <person name="Chang T.-C."/>
            <person name="Salvucci A."/>
            <person name="Crous P.W."/>
            <person name="Stergiopoulos I."/>
        </authorList>
    </citation>
    <scope>NUCLEOTIDE SEQUENCE [LARGE SCALE GENOMIC DNA]</scope>
    <source>
        <strain evidence="3 4">CBS 114824</strain>
    </source>
</reference>
<evidence type="ECO:0000256" key="2">
    <source>
        <dbReference type="SAM" id="Phobius"/>
    </source>
</evidence>
<evidence type="ECO:0000256" key="1">
    <source>
        <dbReference type="SAM" id="MobiDB-lite"/>
    </source>
</evidence>
<gene>
    <name evidence="3" type="ORF">AC578_6348</name>
</gene>
<organism evidence="3 4">
    <name type="scientific">Pseudocercospora eumusae</name>
    <dbReference type="NCBI Taxonomy" id="321146"/>
    <lineage>
        <taxon>Eukaryota</taxon>
        <taxon>Fungi</taxon>
        <taxon>Dikarya</taxon>
        <taxon>Ascomycota</taxon>
        <taxon>Pezizomycotina</taxon>
        <taxon>Dothideomycetes</taxon>
        <taxon>Dothideomycetidae</taxon>
        <taxon>Mycosphaerellales</taxon>
        <taxon>Mycosphaerellaceae</taxon>
        <taxon>Pseudocercospora</taxon>
    </lineage>
</organism>
<feature type="transmembrane region" description="Helical" evidence="2">
    <location>
        <begin position="127"/>
        <end position="149"/>
    </location>
</feature>
<keyword evidence="4" id="KW-1185">Reference proteome</keyword>
<evidence type="ECO:0000313" key="3">
    <source>
        <dbReference type="EMBL" id="KXT01553.1"/>
    </source>
</evidence>
<proteinExistence type="predicted"/>
<dbReference type="EMBL" id="LFZN01000053">
    <property type="protein sequence ID" value="KXT01553.1"/>
    <property type="molecule type" value="Genomic_DNA"/>
</dbReference>
<evidence type="ECO:0000313" key="4">
    <source>
        <dbReference type="Proteomes" id="UP000070133"/>
    </source>
</evidence>
<comment type="caution">
    <text evidence="3">The sequence shown here is derived from an EMBL/GenBank/DDBJ whole genome shotgun (WGS) entry which is preliminary data.</text>
</comment>
<dbReference type="AlphaFoldDB" id="A0A139HGJ2"/>
<feature type="transmembrane region" description="Helical" evidence="2">
    <location>
        <begin position="47"/>
        <end position="74"/>
    </location>
</feature>
<keyword evidence="2" id="KW-0812">Transmembrane</keyword>
<feature type="region of interest" description="Disordered" evidence="1">
    <location>
        <begin position="290"/>
        <end position="374"/>
    </location>
</feature>
<name>A0A139HGJ2_9PEZI</name>
<protein>
    <submittedName>
        <fullName evidence="3">Uncharacterized protein</fullName>
    </submittedName>
</protein>
<feature type="transmembrane region" description="Helical" evidence="2">
    <location>
        <begin position="81"/>
        <end position="107"/>
    </location>
</feature>
<sequence length="466" mass="48992">MAFIPLNNIDRSTLVFFAATGLACSTNIATTAIITRLTATFLLGQSVFPVAAAASTFDIVSVIALLIATALFLGRRSRTSILSACISGASICLLATILGLVALVSALHVSRHVAPADSINQSTAHDLAGAGIAIELIGLLPQSIFYSLIWPRAPKVQSEVHTEDVQERQSPYSIKAQSIAVHLGSLGSSSPKLFGIRQGQEPKSPSLSALTSSPRSSLRHSASNALKPMTSRTRLLLGTSWGSAREARETNSGGDVATEAVRSTDEFENWDTSKVDEDFENSFRSKTRLETIPGSRPVSPAHPLNGPFTGDGEELPTPVSPADTPVASPSSETGSLRNFQRSLSVPRRSSAPDTSADESHIHPLFRTESPAPPPLTSPGTIITASPYAGQIVTPEVALTTPRLLGSLGSRPTSPMLSPIIRSRAGSVKSFRGGVPASPADHEPMPLPQLNAALRQVQSASPISPND</sequence>